<comment type="caution">
    <text evidence="6">The sequence shown here is derived from an EMBL/GenBank/DDBJ whole genome shotgun (WGS) entry which is preliminary data.</text>
</comment>
<evidence type="ECO:0000256" key="3">
    <source>
        <dbReference type="ARBA" id="ARBA00022833"/>
    </source>
</evidence>
<feature type="domain" description="RING-type" evidence="5">
    <location>
        <begin position="105"/>
        <end position="146"/>
    </location>
</feature>
<dbReference type="PROSITE" id="PS50089">
    <property type="entry name" value="ZF_RING_2"/>
    <property type="match status" value="1"/>
</dbReference>
<accession>A0A8J5WE28</accession>
<dbReference type="GO" id="GO:0006511">
    <property type="term" value="P:ubiquitin-dependent protein catabolic process"/>
    <property type="evidence" value="ECO:0007669"/>
    <property type="project" value="TreeGrafter"/>
</dbReference>
<organism evidence="6 7">
    <name type="scientific">Zizania palustris</name>
    <name type="common">Northern wild rice</name>
    <dbReference type="NCBI Taxonomy" id="103762"/>
    <lineage>
        <taxon>Eukaryota</taxon>
        <taxon>Viridiplantae</taxon>
        <taxon>Streptophyta</taxon>
        <taxon>Embryophyta</taxon>
        <taxon>Tracheophyta</taxon>
        <taxon>Spermatophyta</taxon>
        <taxon>Magnoliopsida</taxon>
        <taxon>Liliopsida</taxon>
        <taxon>Poales</taxon>
        <taxon>Poaceae</taxon>
        <taxon>BOP clade</taxon>
        <taxon>Oryzoideae</taxon>
        <taxon>Oryzeae</taxon>
        <taxon>Zizaniinae</taxon>
        <taxon>Zizania</taxon>
    </lineage>
</organism>
<dbReference type="GO" id="GO:0061630">
    <property type="term" value="F:ubiquitin protein ligase activity"/>
    <property type="evidence" value="ECO:0007669"/>
    <property type="project" value="TreeGrafter"/>
</dbReference>
<dbReference type="AlphaFoldDB" id="A0A8J5WE28"/>
<dbReference type="OrthoDB" id="21204at2759"/>
<name>A0A8J5WE28_ZIZPA</name>
<evidence type="ECO:0000313" key="6">
    <source>
        <dbReference type="EMBL" id="KAG8089145.1"/>
    </source>
</evidence>
<keyword evidence="2 4" id="KW-0863">Zinc-finger</keyword>
<dbReference type="CDD" id="cd16454">
    <property type="entry name" value="RING-H2_PA-TM-RING"/>
    <property type="match status" value="1"/>
</dbReference>
<dbReference type="Pfam" id="PF13639">
    <property type="entry name" value="zf-RING_2"/>
    <property type="match status" value="1"/>
</dbReference>
<reference evidence="6" key="1">
    <citation type="journal article" date="2021" name="bioRxiv">
        <title>Whole Genome Assembly and Annotation of Northern Wild Rice, Zizania palustris L., Supports a Whole Genome Duplication in the Zizania Genus.</title>
        <authorList>
            <person name="Haas M."/>
            <person name="Kono T."/>
            <person name="Macchietto M."/>
            <person name="Millas R."/>
            <person name="McGilp L."/>
            <person name="Shao M."/>
            <person name="Duquette J."/>
            <person name="Hirsch C.N."/>
            <person name="Kimball J."/>
        </authorList>
    </citation>
    <scope>NUCLEOTIDE SEQUENCE</scope>
    <source>
        <tissue evidence="6">Fresh leaf tissue</tissue>
    </source>
</reference>
<reference evidence="6" key="2">
    <citation type="submission" date="2021-02" db="EMBL/GenBank/DDBJ databases">
        <authorList>
            <person name="Kimball J.A."/>
            <person name="Haas M.W."/>
            <person name="Macchietto M."/>
            <person name="Kono T."/>
            <person name="Duquette J."/>
            <person name="Shao M."/>
        </authorList>
    </citation>
    <scope>NUCLEOTIDE SEQUENCE</scope>
    <source>
        <tissue evidence="6">Fresh leaf tissue</tissue>
    </source>
</reference>
<dbReference type="SMART" id="SM00184">
    <property type="entry name" value="RING"/>
    <property type="match status" value="1"/>
</dbReference>
<evidence type="ECO:0000313" key="7">
    <source>
        <dbReference type="Proteomes" id="UP000729402"/>
    </source>
</evidence>
<keyword evidence="7" id="KW-1185">Reference proteome</keyword>
<evidence type="ECO:0000259" key="5">
    <source>
        <dbReference type="PROSITE" id="PS50089"/>
    </source>
</evidence>
<proteinExistence type="predicted"/>
<dbReference type="GO" id="GO:0008270">
    <property type="term" value="F:zinc ion binding"/>
    <property type="evidence" value="ECO:0007669"/>
    <property type="project" value="UniProtKB-KW"/>
</dbReference>
<dbReference type="EMBL" id="JAAALK010000081">
    <property type="protein sequence ID" value="KAG8089145.1"/>
    <property type="molecule type" value="Genomic_DNA"/>
</dbReference>
<evidence type="ECO:0000256" key="2">
    <source>
        <dbReference type="ARBA" id="ARBA00022771"/>
    </source>
</evidence>
<sequence length="155" mass="17379">MEATTGRFPLLPHEIYGRPEPAATTGRFPLFPHEIYGRPEPAAAAEVTATELFNPVLLPHELFPPIEHEHHSDYRFGFVPASSEAISSLEKIRTADEAREVEGCCSVCLDDFEGGDELKKMPCSHVFHEICITDWLRVSHLCPLCRLELPTARRG</sequence>
<dbReference type="InterPro" id="IPR001841">
    <property type="entry name" value="Znf_RING"/>
</dbReference>
<keyword evidence="1" id="KW-0479">Metal-binding</keyword>
<dbReference type="GO" id="GO:0005634">
    <property type="term" value="C:nucleus"/>
    <property type="evidence" value="ECO:0007669"/>
    <property type="project" value="TreeGrafter"/>
</dbReference>
<dbReference type="Proteomes" id="UP000729402">
    <property type="component" value="Unassembled WGS sequence"/>
</dbReference>
<dbReference type="PANTHER" id="PTHR45931">
    <property type="entry name" value="SI:CH211-59O9.10"/>
    <property type="match status" value="1"/>
</dbReference>
<protein>
    <recommendedName>
        <fullName evidence="5">RING-type domain-containing protein</fullName>
    </recommendedName>
</protein>
<dbReference type="InterPro" id="IPR051834">
    <property type="entry name" value="RING_finger_E3_ligase"/>
</dbReference>
<keyword evidence="3" id="KW-0862">Zinc</keyword>
<evidence type="ECO:0000256" key="4">
    <source>
        <dbReference type="PROSITE-ProRule" id="PRU00175"/>
    </source>
</evidence>
<dbReference type="PANTHER" id="PTHR45931:SF16">
    <property type="entry name" value="RING_U-BOX SUPERFAMILY PROTEIN"/>
    <property type="match status" value="1"/>
</dbReference>
<gene>
    <name evidence="6" type="ORF">GUJ93_ZPchr0011g28754</name>
</gene>
<evidence type="ECO:0000256" key="1">
    <source>
        <dbReference type="ARBA" id="ARBA00022723"/>
    </source>
</evidence>